<dbReference type="RefSeq" id="WP_272137406.1">
    <property type="nucleotide sequence ID" value="NZ_JAQNDM010000002.1"/>
</dbReference>
<evidence type="ECO:0000256" key="1">
    <source>
        <dbReference type="SAM" id="SignalP"/>
    </source>
</evidence>
<dbReference type="Proteomes" id="UP001221838">
    <property type="component" value="Unassembled WGS sequence"/>
</dbReference>
<accession>A0ABT5D637</accession>
<gene>
    <name evidence="2" type="ORF">POL68_11705</name>
</gene>
<dbReference type="EMBL" id="JAQNDM010000002">
    <property type="protein sequence ID" value="MDC0709129.1"/>
    <property type="molecule type" value="Genomic_DNA"/>
</dbReference>
<feature type="signal peptide" evidence="1">
    <location>
        <begin position="1"/>
        <end position="23"/>
    </location>
</feature>
<name>A0ABT5D637_9BACT</name>
<keyword evidence="1" id="KW-0732">Signal</keyword>
<evidence type="ECO:0000313" key="2">
    <source>
        <dbReference type="EMBL" id="MDC0709129.1"/>
    </source>
</evidence>
<feature type="chain" id="PRO_5046198972" description="CARDB domain-containing protein" evidence="1">
    <location>
        <begin position="24"/>
        <end position="298"/>
    </location>
</feature>
<evidence type="ECO:0008006" key="4">
    <source>
        <dbReference type="Google" id="ProtNLM"/>
    </source>
</evidence>
<reference evidence="2 3" key="1">
    <citation type="submission" date="2022-11" db="EMBL/GenBank/DDBJ databases">
        <title>Minimal conservation of predation-associated metabolite biosynthetic gene clusters underscores biosynthetic potential of Myxococcota including descriptions for ten novel species: Archangium lansinium sp. nov., Myxococcus landrumus sp. nov., Nannocystis bai.</title>
        <authorList>
            <person name="Ahearne A."/>
            <person name="Stevens C."/>
            <person name="Dowd S."/>
        </authorList>
    </citation>
    <scope>NUCLEOTIDE SEQUENCE [LARGE SCALE GENOMIC DNA]</scope>
    <source>
        <strain evidence="2 3">NCWAL01</strain>
    </source>
</reference>
<comment type="caution">
    <text evidence="2">The sequence shown here is derived from an EMBL/GenBank/DDBJ whole genome shotgun (WGS) entry which is preliminary data.</text>
</comment>
<keyword evidence="3" id="KW-1185">Reference proteome</keyword>
<evidence type="ECO:0000313" key="3">
    <source>
        <dbReference type="Proteomes" id="UP001221838"/>
    </source>
</evidence>
<protein>
    <recommendedName>
        <fullName evidence="4">CARDB domain-containing protein</fullName>
    </recommendedName>
</protein>
<organism evidence="2 3">
    <name type="scientific">Stigmatella ashevillensis</name>
    <dbReference type="NCBI Taxonomy" id="2995309"/>
    <lineage>
        <taxon>Bacteria</taxon>
        <taxon>Pseudomonadati</taxon>
        <taxon>Myxococcota</taxon>
        <taxon>Myxococcia</taxon>
        <taxon>Myxococcales</taxon>
        <taxon>Cystobacterineae</taxon>
        <taxon>Archangiaceae</taxon>
        <taxon>Stigmatella</taxon>
    </lineage>
</organism>
<sequence length="298" mass="32538">MKLNRMLWLVAFTLIQLPFEARAASQSGDTEYCATPYPFWWRYDGPRVDVAVKDWLIQPSGESFRISFTLVNEGTATFEGGMAFVLSHAAVDPRGYADPSSLAPPSNARSLLGAESLVQGQLPTLRPGERAVLTAEARAIAREANHILTLSFYDGAQSQGEPVRVPWFWVRLLSPRATPGTLVIQDSRVEPTDSRREGYSARRVQIAIKNVGRTAVEAGTPIRVIHGHSGSAGGYWGPDDIIDPNDPGNPYASFFREEVYSARLERALNPGEILELESNVSVPEGAVGLQQMTVAVGN</sequence>
<proteinExistence type="predicted"/>